<proteinExistence type="predicted"/>
<dbReference type="Proteomes" id="UP001161916">
    <property type="component" value="Unassembled WGS sequence"/>
</dbReference>
<dbReference type="RefSeq" id="WP_281105278.1">
    <property type="nucleotide sequence ID" value="NZ_JAOPMH010000001.1"/>
</dbReference>
<dbReference type="EMBL" id="JAOPMH010000001">
    <property type="protein sequence ID" value="MDH7889084.1"/>
    <property type="molecule type" value="Genomic_DNA"/>
</dbReference>
<evidence type="ECO:0000313" key="2">
    <source>
        <dbReference type="Proteomes" id="UP001161916"/>
    </source>
</evidence>
<name>A0AA43T2G8_9BIFI</name>
<accession>A0AA43T2G8</accession>
<comment type="caution">
    <text evidence="1">The sequence shown here is derived from an EMBL/GenBank/DDBJ whole genome shotgun (WGS) entry which is preliminary data.</text>
</comment>
<reference evidence="1" key="2">
    <citation type="journal article" date="2023" name="Gut Microbes">
        <title>Characterization of Bifidobacterium kashiwanohense that utilizes both milk- and plant-derived oligosaccharides.</title>
        <authorList>
            <person name="Orihara K."/>
            <person name="Yahagi K."/>
            <person name="Saito Y."/>
            <person name="Watanabe Y."/>
            <person name="Sasai T."/>
            <person name="Hara T."/>
            <person name="Tsukuda N."/>
            <person name="Oki K."/>
            <person name="Fujimoto J."/>
            <person name="Matsuki T."/>
        </authorList>
    </citation>
    <scope>NUCLEOTIDE SEQUENCE</scope>
    <source>
        <strain evidence="1">YIT 13062</strain>
    </source>
</reference>
<organism evidence="1 2">
    <name type="scientific">Bifidobacterium catenulatum subsp. kashiwanohense</name>
    <dbReference type="NCBI Taxonomy" id="630129"/>
    <lineage>
        <taxon>Bacteria</taxon>
        <taxon>Bacillati</taxon>
        <taxon>Actinomycetota</taxon>
        <taxon>Actinomycetes</taxon>
        <taxon>Bifidobacteriales</taxon>
        <taxon>Bifidobacteriaceae</taxon>
        <taxon>Bifidobacterium</taxon>
    </lineage>
</organism>
<dbReference type="AlphaFoldDB" id="A0AA43T2G8"/>
<evidence type="ECO:0000313" key="1">
    <source>
        <dbReference type="EMBL" id="MDH7889084.1"/>
    </source>
</evidence>
<gene>
    <name evidence="1" type="ORF">OB951_00410</name>
</gene>
<sequence length="65" mass="7460">MGKNKAYYKLLHEHGGLASDTIRVSSDRIDGTPYLTIDFSDCTEHKQFTVDRNELKKWIGMLDAE</sequence>
<protein>
    <submittedName>
        <fullName evidence="1">Uncharacterized protein</fullName>
    </submittedName>
</protein>
<reference evidence="1" key="1">
    <citation type="submission" date="2022-09" db="EMBL/GenBank/DDBJ databases">
        <authorList>
            <person name="Orihara K."/>
        </authorList>
    </citation>
    <scope>NUCLEOTIDE SEQUENCE</scope>
    <source>
        <strain evidence="1">YIT 13062</strain>
    </source>
</reference>